<sequence>MSCMTPAHASEPEASVGSSQHRGLLALLTAAAFLIFAQAFMIAPILPQLARAFHTTPETVGLAVPAYLVPYGAMTLVWGPLSDRIGRRAIILTSLAAFTVLTAATALADSTAAFLGLRLATALGASGVVPISLALIGDVFPYARRGKALGWLFGGMAGGTAVGSSAGALAEPAIGWPGLFLAAAGGALLLAVALAARVLPSTPRPATFPPLAAVAVGYRRLLHTARGRRTYPYVLLNAMLHSGIYTWLGLYLIQRFALGPVGVGLALLGYGIPGLLLGPVIGHLADRYGRARIIPAGVALAAACALLLATDSPLPAVVVIITALSLGYDMTQPPLGGIVTDLPGPRGQAMGLNVFALFTGFGLGSLAFQSLLTAGFTVALTAFGATALLAAGLAVPLFRAERAG</sequence>
<dbReference type="InterPro" id="IPR036259">
    <property type="entry name" value="MFS_trans_sf"/>
</dbReference>
<name>A0A9W4H2E1_9ACTN</name>
<feature type="transmembrane region" description="Helical" evidence="6">
    <location>
        <begin position="24"/>
        <end position="47"/>
    </location>
</feature>
<dbReference type="AlphaFoldDB" id="A0A9W4H2E1"/>
<evidence type="ECO:0000256" key="4">
    <source>
        <dbReference type="ARBA" id="ARBA00022989"/>
    </source>
</evidence>
<feature type="transmembrane region" description="Helical" evidence="6">
    <location>
        <begin position="114"/>
        <end position="136"/>
    </location>
</feature>
<evidence type="ECO:0000256" key="2">
    <source>
        <dbReference type="ARBA" id="ARBA00022475"/>
    </source>
</evidence>
<dbReference type="GO" id="GO:0005886">
    <property type="term" value="C:plasma membrane"/>
    <property type="evidence" value="ECO:0007669"/>
    <property type="project" value="UniProtKB-SubCell"/>
</dbReference>
<comment type="caution">
    <text evidence="8">The sequence shown here is derived from an EMBL/GenBank/DDBJ whole genome shotgun (WGS) entry which is preliminary data.</text>
</comment>
<dbReference type="SUPFAM" id="SSF103473">
    <property type="entry name" value="MFS general substrate transporter"/>
    <property type="match status" value="1"/>
</dbReference>
<dbReference type="PANTHER" id="PTHR43124">
    <property type="entry name" value="PURINE EFFLUX PUMP PBUE"/>
    <property type="match status" value="1"/>
</dbReference>
<evidence type="ECO:0000256" key="3">
    <source>
        <dbReference type="ARBA" id="ARBA00022692"/>
    </source>
</evidence>
<dbReference type="GO" id="GO:0022857">
    <property type="term" value="F:transmembrane transporter activity"/>
    <property type="evidence" value="ECO:0007669"/>
    <property type="project" value="InterPro"/>
</dbReference>
<evidence type="ECO:0000256" key="5">
    <source>
        <dbReference type="ARBA" id="ARBA00023136"/>
    </source>
</evidence>
<dbReference type="InterPro" id="IPR020846">
    <property type="entry name" value="MFS_dom"/>
</dbReference>
<feature type="transmembrane region" description="Helical" evidence="6">
    <location>
        <begin position="378"/>
        <end position="398"/>
    </location>
</feature>
<proteinExistence type="predicted"/>
<dbReference type="EMBL" id="CAJVAX010000018">
    <property type="protein sequence ID" value="CAG7645414.1"/>
    <property type="molecule type" value="Genomic_DNA"/>
</dbReference>
<dbReference type="Proteomes" id="UP001153328">
    <property type="component" value="Unassembled WGS sequence"/>
</dbReference>
<comment type="subcellular location">
    <subcellularLocation>
        <location evidence="1">Cell membrane</location>
        <topology evidence="1">Multi-pass membrane protein</topology>
    </subcellularLocation>
</comment>
<dbReference type="PANTHER" id="PTHR43124:SF3">
    <property type="entry name" value="CHLORAMPHENICOL EFFLUX PUMP RV0191"/>
    <property type="match status" value="1"/>
</dbReference>
<feature type="transmembrane region" description="Helical" evidence="6">
    <location>
        <begin position="352"/>
        <end position="372"/>
    </location>
</feature>
<gene>
    <name evidence="8" type="ORF">SBRY_40151</name>
</gene>
<dbReference type="CDD" id="cd17324">
    <property type="entry name" value="MFS_NepI_like"/>
    <property type="match status" value="1"/>
</dbReference>
<evidence type="ECO:0000313" key="8">
    <source>
        <dbReference type="EMBL" id="CAG7645414.1"/>
    </source>
</evidence>
<keyword evidence="4 6" id="KW-1133">Transmembrane helix</keyword>
<evidence type="ECO:0000259" key="7">
    <source>
        <dbReference type="PROSITE" id="PS50850"/>
    </source>
</evidence>
<keyword evidence="2" id="KW-1003">Cell membrane</keyword>
<feature type="transmembrane region" description="Helical" evidence="6">
    <location>
        <begin position="59"/>
        <end position="78"/>
    </location>
</feature>
<evidence type="ECO:0000256" key="1">
    <source>
        <dbReference type="ARBA" id="ARBA00004651"/>
    </source>
</evidence>
<reference evidence="8" key="1">
    <citation type="submission" date="2021-06" db="EMBL/GenBank/DDBJ databases">
        <authorList>
            <person name="Arsene-Ploetze F."/>
        </authorList>
    </citation>
    <scope>NUCLEOTIDE SEQUENCE</scope>
    <source>
        <strain evidence="8">SBRY1</strain>
    </source>
</reference>
<feature type="transmembrane region" description="Helical" evidence="6">
    <location>
        <begin position="148"/>
        <end position="170"/>
    </location>
</feature>
<dbReference type="PROSITE" id="PS50850">
    <property type="entry name" value="MFS"/>
    <property type="match status" value="1"/>
</dbReference>
<keyword evidence="9" id="KW-1185">Reference proteome</keyword>
<evidence type="ECO:0000313" key="9">
    <source>
        <dbReference type="Proteomes" id="UP001153328"/>
    </source>
</evidence>
<keyword evidence="5 6" id="KW-0472">Membrane</keyword>
<feature type="transmembrane region" description="Helical" evidence="6">
    <location>
        <begin position="230"/>
        <end position="250"/>
    </location>
</feature>
<feature type="transmembrane region" description="Helical" evidence="6">
    <location>
        <begin position="176"/>
        <end position="196"/>
    </location>
</feature>
<feature type="transmembrane region" description="Helical" evidence="6">
    <location>
        <begin position="256"/>
        <end position="277"/>
    </location>
</feature>
<protein>
    <submittedName>
        <fullName evidence="8">MFS transporter</fullName>
    </submittedName>
</protein>
<dbReference type="InterPro" id="IPR011701">
    <property type="entry name" value="MFS"/>
</dbReference>
<dbReference type="InterPro" id="IPR050189">
    <property type="entry name" value="MFS_Efflux_Transporters"/>
</dbReference>
<dbReference type="Gene3D" id="1.20.1250.20">
    <property type="entry name" value="MFS general substrate transporter like domains"/>
    <property type="match status" value="1"/>
</dbReference>
<evidence type="ECO:0000256" key="6">
    <source>
        <dbReference type="SAM" id="Phobius"/>
    </source>
</evidence>
<keyword evidence="3 6" id="KW-0812">Transmembrane</keyword>
<feature type="transmembrane region" description="Helical" evidence="6">
    <location>
        <begin position="90"/>
        <end position="108"/>
    </location>
</feature>
<dbReference type="Pfam" id="PF07690">
    <property type="entry name" value="MFS_1"/>
    <property type="match status" value="1"/>
</dbReference>
<feature type="domain" description="Major facilitator superfamily (MFS) profile" evidence="7">
    <location>
        <begin position="24"/>
        <end position="402"/>
    </location>
</feature>
<organism evidence="8 9">
    <name type="scientific">Actinacidiphila bryophytorum</name>
    <dbReference type="NCBI Taxonomy" id="1436133"/>
    <lineage>
        <taxon>Bacteria</taxon>
        <taxon>Bacillati</taxon>
        <taxon>Actinomycetota</taxon>
        <taxon>Actinomycetes</taxon>
        <taxon>Kitasatosporales</taxon>
        <taxon>Streptomycetaceae</taxon>
        <taxon>Actinacidiphila</taxon>
    </lineage>
</organism>
<accession>A0A9W4H2E1</accession>